<dbReference type="GO" id="GO:0006357">
    <property type="term" value="P:regulation of transcription by RNA polymerase II"/>
    <property type="evidence" value="ECO:0007669"/>
    <property type="project" value="InterPro"/>
</dbReference>
<keyword evidence="3 5" id="KW-0195">Cyclin</keyword>
<organism evidence="7 8">
    <name type="scientific">Lactuca virosa</name>
    <dbReference type="NCBI Taxonomy" id="75947"/>
    <lineage>
        <taxon>Eukaryota</taxon>
        <taxon>Viridiplantae</taxon>
        <taxon>Streptophyta</taxon>
        <taxon>Embryophyta</taxon>
        <taxon>Tracheophyta</taxon>
        <taxon>Spermatophyta</taxon>
        <taxon>Magnoliopsida</taxon>
        <taxon>eudicotyledons</taxon>
        <taxon>Gunneridae</taxon>
        <taxon>Pentapetalae</taxon>
        <taxon>asterids</taxon>
        <taxon>campanulids</taxon>
        <taxon>Asterales</taxon>
        <taxon>Asteraceae</taxon>
        <taxon>Cichorioideae</taxon>
        <taxon>Cichorieae</taxon>
        <taxon>Lactucinae</taxon>
        <taxon>Lactuca</taxon>
    </lineage>
</organism>
<dbReference type="EMBL" id="CAKMRJ010000001">
    <property type="protein sequence ID" value="CAH1412493.1"/>
    <property type="molecule type" value="Genomic_DNA"/>
</dbReference>
<evidence type="ECO:0000256" key="2">
    <source>
        <dbReference type="ARBA" id="ARBA00022618"/>
    </source>
</evidence>
<evidence type="ECO:0000256" key="4">
    <source>
        <dbReference type="ARBA" id="ARBA00023306"/>
    </source>
</evidence>
<evidence type="ECO:0000256" key="1">
    <source>
        <dbReference type="ARBA" id="ARBA00008638"/>
    </source>
</evidence>
<name>A0AAU9L9I4_9ASTR</name>
<feature type="domain" description="Cyclin-like" evidence="6">
    <location>
        <begin position="126"/>
        <end position="216"/>
    </location>
</feature>
<gene>
    <name evidence="7" type="ORF">LVIROSA_LOCUS505</name>
</gene>
<dbReference type="InterPro" id="IPR013763">
    <property type="entry name" value="Cyclin-like_dom"/>
</dbReference>
<keyword evidence="8" id="KW-1185">Reference proteome</keyword>
<keyword evidence="2" id="KW-0132">Cell division</keyword>
<evidence type="ECO:0000313" key="7">
    <source>
        <dbReference type="EMBL" id="CAH1412493.1"/>
    </source>
</evidence>
<evidence type="ECO:0000256" key="5">
    <source>
        <dbReference type="RuleBase" id="RU000383"/>
    </source>
</evidence>
<dbReference type="Gene3D" id="1.10.472.10">
    <property type="entry name" value="Cyclin-like"/>
    <property type="match status" value="2"/>
</dbReference>
<sequence length="331" mass="39049">MIQDMHQSIEIIYLILSPFFKLFRHKKKKTCAFHPHRRYNLSSAFSLPSPPLPRWCSVPPSHTTGNSKKWRNFCAFLPATMATDFWTSTHYKQLLDQEDVDVVHSLDKERGITLEDFKLIKLHMTNYIVRLAQNVKVRQRVVATAVTYMRRAYTRRSMVEYDPRLVAPTCLYLASKAEESTVQARLLVFYIKKLYADEKYRYEIKEILEMEMKILEALNYYLVVFHPYRALSQLLQDAGMSDATQMIWGLINDTYKMDLILIYPPHLIALACIYVASMFKDKDNTSWFEQLRVDMNMVEKIATEILDFYDYHKTISEEKVNAAMLKLTMRM</sequence>
<evidence type="ECO:0000256" key="3">
    <source>
        <dbReference type="ARBA" id="ARBA00023127"/>
    </source>
</evidence>
<protein>
    <recommendedName>
        <fullName evidence="6">Cyclin-like domain-containing protein</fullName>
    </recommendedName>
</protein>
<dbReference type="InterPro" id="IPR036915">
    <property type="entry name" value="Cyclin-like_sf"/>
</dbReference>
<dbReference type="FunFam" id="1.10.472.10:FF:000058">
    <property type="entry name" value="cyclin-C1-2-like isoform X1"/>
    <property type="match status" value="1"/>
</dbReference>
<reference evidence="7 8" key="1">
    <citation type="submission" date="2022-01" db="EMBL/GenBank/DDBJ databases">
        <authorList>
            <person name="Xiong W."/>
            <person name="Schranz E."/>
        </authorList>
    </citation>
    <scope>NUCLEOTIDE SEQUENCE [LARGE SCALE GENOMIC DNA]</scope>
</reference>
<evidence type="ECO:0000259" key="6">
    <source>
        <dbReference type="SMART" id="SM00385"/>
    </source>
</evidence>
<dbReference type="SUPFAM" id="SSF47954">
    <property type="entry name" value="Cyclin-like"/>
    <property type="match status" value="2"/>
</dbReference>
<dbReference type="Pfam" id="PF00134">
    <property type="entry name" value="Cyclin_N"/>
    <property type="match status" value="1"/>
</dbReference>
<dbReference type="CDD" id="cd20571">
    <property type="entry name" value="CYCLIN_AtCycC_rpt1"/>
    <property type="match status" value="1"/>
</dbReference>
<dbReference type="PANTHER" id="PTHR10026">
    <property type="entry name" value="CYCLIN"/>
    <property type="match status" value="1"/>
</dbReference>
<dbReference type="Proteomes" id="UP001157418">
    <property type="component" value="Unassembled WGS sequence"/>
</dbReference>
<keyword evidence="4" id="KW-0131">Cell cycle</keyword>
<accession>A0AAU9L9I4</accession>
<proteinExistence type="inferred from homology"/>
<dbReference type="InterPro" id="IPR006671">
    <property type="entry name" value="Cyclin_N"/>
</dbReference>
<dbReference type="SMART" id="SM00385">
    <property type="entry name" value="CYCLIN"/>
    <property type="match status" value="2"/>
</dbReference>
<feature type="domain" description="Cyclin-like" evidence="6">
    <location>
        <begin position="229"/>
        <end position="307"/>
    </location>
</feature>
<dbReference type="AlphaFoldDB" id="A0AAU9L9I4"/>
<evidence type="ECO:0000313" key="8">
    <source>
        <dbReference type="Proteomes" id="UP001157418"/>
    </source>
</evidence>
<dbReference type="InterPro" id="IPR043198">
    <property type="entry name" value="Cyclin/Ssn8"/>
</dbReference>
<comment type="similarity">
    <text evidence="1">Belongs to the cyclin family. Cyclin C subfamily.</text>
</comment>
<comment type="caution">
    <text evidence="7">The sequence shown here is derived from an EMBL/GenBank/DDBJ whole genome shotgun (WGS) entry which is preliminary data.</text>
</comment>
<dbReference type="GO" id="GO:0051301">
    <property type="term" value="P:cell division"/>
    <property type="evidence" value="ECO:0007669"/>
    <property type="project" value="UniProtKB-KW"/>
</dbReference>
<dbReference type="GO" id="GO:0016538">
    <property type="term" value="F:cyclin-dependent protein serine/threonine kinase regulator activity"/>
    <property type="evidence" value="ECO:0007669"/>
    <property type="project" value="InterPro"/>
</dbReference>